<dbReference type="RefSeq" id="WP_144091142.1">
    <property type="nucleotide sequence ID" value="NZ_JBHZLE010000003.1"/>
</dbReference>
<dbReference type="NCBIfam" id="NF003433">
    <property type="entry name" value="PRK04949.1"/>
    <property type="match status" value="1"/>
</dbReference>
<dbReference type="PANTHER" id="PTHR37468">
    <property type="entry name" value="SULFATE TRANSPORTER CYSZ"/>
    <property type="match status" value="1"/>
</dbReference>
<keyword evidence="8 11" id="KW-0764">Sulfate transport</keyword>
<dbReference type="Proteomes" id="UP000319483">
    <property type="component" value="Unassembled WGS sequence"/>
</dbReference>
<comment type="similarity">
    <text evidence="11">Belongs to the CysZ family.</text>
</comment>
<keyword evidence="9 11" id="KW-0472">Membrane</keyword>
<feature type="transmembrane region" description="Helical" evidence="11">
    <location>
        <begin position="48"/>
        <end position="68"/>
    </location>
</feature>
<evidence type="ECO:0000256" key="8">
    <source>
        <dbReference type="ARBA" id="ARBA00023032"/>
    </source>
</evidence>
<evidence type="ECO:0000256" key="11">
    <source>
        <dbReference type="HAMAP-Rule" id="MF_00468"/>
    </source>
</evidence>
<gene>
    <name evidence="11 13" type="primary">cysZ</name>
    <name evidence="13" type="ORF">FPQ15_00745</name>
</gene>
<evidence type="ECO:0000256" key="1">
    <source>
        <dbReference type="ARBA" id="ARBA00004141"/>
    </source>
</evidence>
<feature type="region of interest" description="Disordered" evidence="12">
    <location>
        <begin position="1"/>
        <end position="21"/>
    </location>
</feature>
<evidence type="ECO:0000256" key="4">
    <source>
        <dbReference type="ARBA" id="ARBA00022519"/>
    </source>
</evidence>
<dbReference type="InterPro" id="IPR022985">
    <property type="entry name" value="Sulfate_CysZ"/>
</dbReference>
<evidence type="ECO:0000313" key="13">
    <source>
        <dbReference type="EMBL" id="TSK06396.1"/>
    </source>
</evidence>
<keyword evidence="6 11" id="KW-0812">Transmembrane</keyword>
<evidence type="ECO:0000256" key="6">
    <source>
        <dbReference type="ARBA" id="ARBA00022692"/>
    </source>
</evidence>
<evidence type="ECO:0000256" key="3">
    <source>
        <dbReference type="ARBA" id="ARBA00022475"/>
    </source>
</evidence>
<dbReference type="GO" id="GO:0019344">
    <property type="term" value="P:cysteine biosynthetic process"/>
    <property type="evidence" value="ECO:0007669"/>
    <property type="project" value="UniProtKB-UniRule"/>
</dbReference>
<evidence type="ECO:0000313" key="14">
    <source>
        <dbReference type="Proteomes" id="UP000319483"/>
    </source>
</evidence>
<dbReference type="HAMAP" id="MF_00468">
    <property type="entry name" value="CysZ"/>
    <property type="match status" value="1"/>
</dbReference>
<keyword evidence="5 11" id="KW-0028">Amino-acid biosynthesis</keyword>
<reference evidence="13 14" key="1">
    <citation type="submission" date="2019-07" db="EMBL/GenBank/DDBJ databases">
        <title>Gilliamella genomes.</title>
        <authorList>
            <person name="Zheng H."/>
        </authorList>
    </citation>
    <scope>NUCLEOTIDE SEQUENCE [LARGE SCALE GENOMIC DNA]</scope>
    <source>
        <strain evidence="13 14">W8127</strain>
    </source>
</reference>
<accession>A0A556SZ79</accession>
<evidence type="ECO:0000256" key="12">
    <source>
        <dbReference type="SAM" id="MobiDB-lite"/>
    </source>
</evidence>
<keyword evidence="10 11" id="KW-0198">Cysteine biosynthesis</keyword>
<dbReference type="InterPro" id="IPR050480">
    <property type="entry name" value="CysZ-like"/>
</dbReference>
<sequence>MTSNQLDNNTQHRHSHTQSRPKNYQARNGFEYFFKGWSLAFSPGIKKFVFLPLLANIVLMSALFYWFFTVLSGMVDWGLSYVPSWLQWLGYIIVFIVILTLVILFCYFFSTVTNFIAAPFNGILAEQVEAQLTGMPAPDTTWMSLIKDLPRILNRELQKLGHYLLWAIPILLTYFIPVIGQTVTPVVWFLFTAWQISIQYADYPFDNHKIKFHRMRELLKQNKVDNLMFGGLVSFFTMVPLLNLIVMPIAVCGATAMWVDRYRHQAVFESANQDFR</sequence>
<feature type="transmembrane region" description="Helical" evidence="11">
    <location>
        <begin position="88"/>
        <end position="109"/>
    </location>
</feature>
<comment type="function">
    <text evidence="11">High affinity, high specificity proton-dependent sulfate transporter, which mediates sulfate uptake. Provides the sulfur source for the cysteine synthesis pathway.</text>
</comment>
<dbReference type="Pfam" id="PF07264">
    <property type="entry name" value="EI24"/>
    <property type="match status" value="1"/>
</dbReference>
<dbReference type="AlphaFoldDB" id="A0A556SZ79"/>
<evidence type="ECO:0000256" key="9">
    <source>
        <dbReference type="ARBA" id="ARBA00023136"/>
    </source>
</evidence>
<evidence type="ECO:0000256" key="5">
    <source>
        <dbReference type="ARBA" id="ARBA00022605"/>
    </source>
</evidence>
<dbReference type="PANTHER" id="PTHR37468:SF1">
    <property type="entry name" value="SULFATE TRANSPORTER CYSZ"/>
    <property type="match status" value="1"/>
</dbReference>
<proteinExistence type="inferred from homology"/>
<feature type="transmembrane region" description="Helical" evidence="11">
    <location>
        <begin position="160"/>
        <end position="180"/>
    </location>
</feature>
<dbReference type="GO" id="GO:0005886">
    <property type="term" value="C:plasma membrane"/>
    <property type="evidence" value="ECO:0007669"/>
    <property type="project" value="UniProtKB-SubCell"/>
</dbReference>
<comment type="subcellular location">
    <subcellularLocation>
        <location evidence="11">Cell inner membrane</location>
        <topology evidence="11">Multi-pass membrane protein</topology>
    </subcellularLocation>
    <subcellularLocation>
        <location evidence="1">Membrane</location>
        <topology evidence="1">Multi-pass membrane protein</topology>
    </subcellularLocation>
</comment>
<protein>
    <recommendedName>
        <fullName evidence="11">Sulfate transporter CysZ</fullName>
    </recommendedName>
</protein>
<dbReference type="EMBL" id="VMHM01000001">
    <property type="protein sequence ID" value="TSK06396.1"/>
    <property type="molecule type" value="Genomic_DNA"/>
</dbReference>
<organism evidence="13 14">
    <name type="scientific">Gilliamella apicola</name>
    <dbReference type="NCBI Taxonomy" id="1196095"/>
    <lineage>
        <taxon>Bacteria</taxon>
        <taxon>Pseudomonadati</taxon>
        <taxon>Pseudomonadota</taxon>
        <taxon>Gammaproteobacteria</taxon>
        <taxon>Orbales</taxon>
        <taxon>Orbaceae</taxon>
        <taxon>Gilliamella</taxon>
    </lineage>
</organism>
<keyword evidence="7 11" id="KW-1133">Transmembrane helix</keyword>
<evidence type="ECO:0000256" key="7">
    <source>
        <dbReference type="ARBA" id="ARBA00022989"/>
    </source>
</evidence>
<comment type="caution">
    <text evidence="13">The sequence shown here is derived from an EMBL/GenBank/DDBJ whole genome shotgun (WGS) entry which is preliminary data.</text>
</comment>
<keyword evidence="4 11" id="KW-0997">Cell inner membrane</keyword>
<evidence type="ECO:0000256" key="10">
    <source>
        <dbReference type="ARBA" id="ARBA00023192"/>
    </source>
</evidence>
<dbReference type="GO" id="GO:0000103">
    <property type="term" value="P:sulfate assimilation"/>
    <property type="evidence" value="ECO:0007669"/>
    <property type="project" value="InterPro"/>
</dbReference>
<dbReference type="GO" id="GO:0009675">
    <property type="term" value="F:high-affinity sulfate:proton symporter activity"/>
    <property type="evidence" value="ECO:0007669"/>
    <property type="project" value="TreeGrafter"/>
</dbReference>
<dbReference type="InterPro" id="IPR059112">
    <property type="entry name" value="CysZ/EI24"/>
</dbReference>
<evidence type="ECO:0000256" key="2">
    <source>
        <dbReference type="ARBA" id="ARBA00022448"/>
    </source>
</evidence>
<keyword evidence="3 11" id="KW-1003">Cell membrane</keyword>
<feature type="transmembrane region" description="Helical" evidence="11">
    <location>
        <begin position="226"/>
        <end position="259"/>
    </location>
</feature>
<keyword evidence="2 11" id="KW-0813">Transport</keyword>
<name>A0A556SZ79_9GAMM</name>